<evidence type="ECO:0000259" key="1">
    <source>
        <dbReference type="PROSITE" id="PS51819"/>
    </source>
</evidence>
<evidence type="ECO:0000313" key="3">
    <source>
        <dbReference type="Proteomes" id="UP001606134"/>
    </source>
</evidence>
<dbReference type="SUPFAM" id="SSF54593">
    <property type="entry name" value="Glyoxalase/Bleomycin resistance protein/Dihydroxybiphenyl dioxygenase"/>
    <property type="match status" value="1"/>
</dbReference>
<keyword evidence="3" id="KW-1185">Reference proteome</keyword>
<dbReference type="InterPro" id="IPR037523">
    <property type="entry name" value="VOC_core"/>
</dbReference>
<comment type="caution">
    <text evidence="2">The sequence shown here is derived from an EMBL/GenBank/DDBJ whole genome shotgun (WGS) entry which is preliminary data.</text>
</comment>
<name>A0ABW7H6Q3_9BURK</name>
<dbReference type="InterPro" id="IPR004360">
    <property type="entry name" value="Glyas_Fos-R_dOase_dom"/>
</dbReference>
<dbReference type="EMBL" id="JBIGIC010000001">
    <property type="protein sequence ID" value="MFG6485585.1"/>
    <property type="molecule type" value="Genomic_DNA"/>
</dbReference>
<dbReference type="Gene3D" id="3.10.180.10">
    <property type="entry name" value="2,3-Dihydroxybiphenyl 1,2-Dioxygenase, domain 1"/>
    <property type="match status" value="1"/>
</dbReference>
<organism evidence="2 3">
    <name type="scientific">Pelomonas candidula</name>
    <dbReference type="NCBI Taxonomy" id="3299025"/>
    <lineage>
        <taxon>Bacteria</taxon>
        <taxon>Pseudomonadati</taxon>
        <taxon>Pseudomonadota</taxon>
        <taxon>Betaproteobacteria</taxon>
        <taxon>Burkholderiales</taxon>
        <taxon>Sphaerotilaceae</taxon>
        <taxon>Roseateles</taxon>
    </lineage>
</organism>
<evidence type="ECO:0000313" key="2">
    <source>
        <dbReference type="EMBL" id="MFG6485585.1"/>
    </source>
</evidence>
<dbReference type="Proteomes" id="UP001606134">
    <property type="component" value="Unassembled WGS sequence"/>
</dbReference>
<dbReference type="PROSITE" id="PS51819">
    <property type="entry name" value="VOC"/>
    <property type="match status" value="1"/>
</dbReference>
<accession>A0ABW7H6Q3</accession>
<proteinExistence type="predicted"/>
<gene>
    <name evidence="2" type="ORF">ACG04R_02815</name>
</gene>
<dbReference type="RefSeq" id="WP_394406302.1">
    <property type="nucleotide sequence ID" value="NZ_JBIGIC010000001.1"/>
</dbReference>
<feature type="domain" description="VOC" evidence="1">
    <location>
        <begin position="3"/>
        <end position="124"/>
    </location>
</feature>
<protein>
    <submittedName>
        <fullName evidence="2">VOC family protein</fullName>
    </submittedName>
</protein>
<reference evidence="2 3" key="1">
    <citation type="submission" date="2024-08" db="EMBL/GenBank/DDBJ databases">
        <authorList>
            <person name="Lu H."/>
        </authorList>
    </citation>
    <scope>NUCLEOTIDE SEQUENCE [LARGE SCALE GENOMIC DNA]</scope>
    <source>
        <strain evidence="2 3">BYS78W</strain>
    </source>
</reference>
<dbReference type="InterPro" id="IPR029068">
    <property type="entry name" value="Glyas_Bleomycin-R_OHBP_Dase"/>
</dbReference>
<dbReference type="Pfam" id="PF00903">
    <property type="entry name" value="Glyoxalase"/>
    <property type="match status" value="1"/>
</dbReference>
<sequence length="126" mass="13503">MATLDHLILKVNDLEASLRFYTEVLGFTDAGRDGPFTVVRAGPDCQLQLAPWGTPGFEHYAFAVSPAEFDAIFARIRAAGLGYGPTFDAVGTNTGPGSEVGARGPAPTLYFNDPNRHLIEIRTYGG</sequence>